<dbReference type="STRING" id="226910.UCMB321_2194"/>
<dbReference type="AntiFam" id="ANF00178">
    <property type="entry name" value="Shadow ORF (opposite dhbF)"/>
</dbReference>
<evidence type="ECO:0000313" key="1">
    <source>
        <dbReference type="EMBL" id="KIH84052.1"/>
    </source>
</evidence>
<dbReference type="EMBL" id="JXDG01000028">
    <property type="protein sequence ID" value="KIH84052.1"/>
    <property type="molecule type" value="Genomic_DNA"/>
</dbReference>
<keyword evidence="2" id="KW-1185">Reference proteome</keyword>
<evidence type="ECO:0000313" key="2">
    <source>
        <dbReference type="Proteomes" id="UP000031535"/>
    </source>
</evidence>
<name>A0A0C2IGM5_9PSED</name>
<accession>A0A0C2IGM5</accession>
<comment type="caution">
    <text evidence="1">The sequence shown here is derived from an EMBL/GenBank/DDBJ whole genome shotgun (WGS) entry which is preliminary data.</text>
</comment>
<sequence length="936" mass="102194">MQWRLWRLFQGLDQAVQGRLQVTAKTLRTNARGHQRGEVETVAQIVDVDGQRVVGPLFAHQGLHALPGALALLGHHRAAVAVVEQRAEQRCRCNHAAATLGQGQGGVFMPEQGGQPRMGRLDPVTDFPFTQVNPQRQGIDKHPQGPFGALAGLHPAEQHGTEHHLVTPADLPQHLGKRQVHQARGTDPKLTGLDPQTLAQTGVQGQVGLFDGMAVALHILQAERQRRLVYIAEHFPEERLVGVLADPQAGLGDIIAIGHGDAQLIGLAQQPGLHFLLHLVQRGVVEDHMVEQQGRQPALVGRVQGEDQAQHRRLADIQAHPAWIEKRLQLLGDIADARIQMDFLDAQLGTAPDHLQRLVEAFPVHGGAQDVMPVDNRLQRVGEIVQAGAAVKGELRLQHIGVALLGAQVVVENAFLQRRQRVDVLHIRRATGHRGHDAVDSGLVQADQRQHVRGDALAVRGNRIGRNRQVADRAHGRCQGGQGRLAEQHADIRRQADLAHAPDQVDRQQRVTTEFEEMVMPADAFDLEHIGPEPRQGDFDIALGRFVATADQRRQIRRRQCPTVDLAVGGQRETVQGDIGRRYHVVRQLRLQVGTQGFDFQRGVGRAVIGHQALVAGVIFTGQDHGLLDLRMAGQAGFDFPQFDTQATDLHLVVVTPQVVEIAVGQPARQVAGLVHPRLGLAAERVLEEAFGGQCRAVQVTAGHARATDIEFAGHAHRYRTQLLVEQIDPGIGHRLADMQRRGVFVDQPGGRHHRGFGRAVVVDQGEALALGELSQAVAADQQGAQGRVLQRLAEGIFGNRCRQEADVQRLRQPPGQQAVDIFTAGLGRRQVQGGADTQRRPDFPGHRVEAEAGDAGGLAARFQGERLAVPAHQVGQLTVLDHHALRLTGGARGVDHISQAGRGQRGDIQVVVRLRVDTRGAAGFGIEQQYRHIRR</sequence>
<dbReference type="AlphaFoldDB" id="A0A0C2IGM5"/>
<gene>
    <name evidence="1" type="ORF">UCMB321_2194</name>
</gene>
<proteinExistence type="predicted"/>
<dbReference type="PATRIC" id="fig|226910.6.peg.2182"/>
<protein>
    <submittedName>
        <fullName evidence="1">Uncharacterized protein</fullName>
    </submittedName>
</protein>
<organism evidence="1 2">
    <name type="scientific">Pseudomonas batumici</name>
    <dbReference type="NCBI Taxonomy" id="226910"/>
    <lineage>
        <taxon>Bacteria</taxon>
        <taxon>Pseudomonadati</taxon>
        <taxon>Pseudomonadota</taxon>
        <taxon>Gammaproteobacteria</taxon>
        <taxon>Pseudomonadales</taxon>
        <taxon>Pseudomonadaceae</taxon>
        <taxon>Pseudomonas</taxon>
    </lineage>
</organism>
<dbReference type="Proteomes" id="UP000031535">
    <property type="component" value="Unassembled WGS sequence"/>
</dbReference>
<reference evidence="1 2" key="1">
    <citation type="submission" date="2015-01" db="EMBL/GenBank/DDBJ databases">
        <title>Complete genome of Pseudomonas batumici UCM B-321 producer of the batumin antibiotic with strong antistaphilococcal and potential anticancer activity.</title>
        <authorList>
            <person name="Klochko V.V."/>
            <person name="Zelena L.B."/>
            <person name="Elena K.A."/>
            <person name="Reva O.N."/>
        </authorList>
    </citation>
    <scope>NUCLEOTIDE SEQUENCE [LARGE SCALE GENOMIC DNA]</scope>
    <source>
        <strain evidence="1 2">UCM B-321</strain>
    </source>
</reference>